<evidence type="ECO:0000256" key="3">
    <source>
        <dbReference type="RuleBase" id="RU000363"/>
    </source>
</evidence>
<reference evidence="4 5" key="1">
    <citation type="submission" date="2022-09" db="EMBL/GenBank/DDBJ databases">
        <authorList>
            <person name="Giprobiosintez L."/>
        </authorList>
    </citation>
    <scope>NUCLEOTIDE SEQUENCE [LARGE SCALE GENOMIC DNA]</scope>
    <source>
        <strain evidence="5">VKPM-B-12549 (GBS-15)</strain>
    </source>
</reference>
<protein>
    <submittedName>
        <fullName evidence="4">SDR family oxidoreductase</fullName>
    </submittedName>
</protein>
<comment type="similarity">
    <text evidence="1 3">Belongs to the short-chain dehydrogenases/reductases (SDR) family.</text>
</comment>
<dbReference type="InterPro" id="IPR036291">
    <property type="entry name" value="NAD(P)-bd_dom_sf"/>
</dbReference>
<evidence type="ECO:0000256" key="2">
    <source>
        <dbReference type="ARBA" id="ARBA00023002"/>
    </source>
</evidence>
<dbReference type="CDD" id="cd05374">
    <property type="entry name" value="17beta-HSD-like_SDR_c"/>
    <property type="match status" value="1"/>
</dbReference>
<dbReference type="PROSITE" id="PS00061">
    <property type="entry name" value="ADH_SHORT"/>
    <property type="match status" value="1"/>
</dbReference>
<dbReference type="PANTHER" id="PTHR44169:SF6">
    <property type="entry name" value="NADPH-DEPENDENT 1-ACYLDIHYDROXYACETONE PHOSPHATE REDUCTASE"/>
    <property type="match status" value="1"/>
</dbReference>
<keyword evidence="5" id="KW-1185">Reference proteome</keyword>
<proteinExistence type="inferred from homology"/>
<sequence length="281" mass="31112">MQDRSRSSRTILITGCSSGIGLCTALGLKARGYRVFASARKTEDVALLRAKGLETVQLDLACSASIHAAFEEVLQLADGKLYALFNNGAFGQPGAVEDLSREVLRAQFETNVFGTHELTRLVIPVMRCQGEGRILQNSSVLGFAAMPWRGAYNASKFALEGLTDTLRMELAGSGIHVCLIEPGPILSEFRANAYDLYKRNIDAEASVHRERYRAMEARLEKKGQATPFTAGPEAVLKRVIHALESRRPKARYYVTFPTYLFAVLKRLLSTRTLDAILRRID</sequence>
<dbReference type="InterPro" id="IPR020904">
    <property type="entry name" value="Sc_DH/Rdtase_CS"/>
</dbReference>
<evidence type="ECO:0000313" key="5">
    <source>
        <dbReference type="Proteomes" id="UP001359308"/>
    </source>
</evidence>
<dbReference type="PRINTS" id="PR00081">
    <property type="entry name" value="GDHRDH"/>
</dbReference>
<dbReference type="Proteomes" id="UP001359308">
    <property type="component" value="Chromosome"/>
</dbReference>
<evidence type="ECO:0000313" key="4">
    <source>
        <dbReference type="EMBL" id="WWF02098.1"/>
    </source>
</evidence>
<dbReference type="PRINTS" id="PR00080">
    <property type="entry name" value="SDRFAMILY"/>
</dbReference>
<dbReference type="RefSeq" id="WP_198322484.1">
    <property type="nucleotide sequence ID" value="NZ_CP104311.1"/>
</dbReference>
<dbReference type="InterPro" id="IPR002347">
    <property type="entry name" value="SDR_fam"/>
</dbReference>
<dbReference type="SUPFAM" id="SSF51735">
    <property type="entry name" value="NAD(P)-binding Rossmann-fold domains"/>
    <property type="match status" value="1"/>
</dbReference>
<gene>
    <name evidence="4" type="ORF">N4J17_00270</name>
</gene>
<dbReference type="EMBL" id="CP104311">
    <property type="protein sequence ID" value="WWF02098.1"/>
    <property type="molecule type" value="Genomic_DNA"/>
</dbReference>
<evidence type="ECO:0000256" key="1">
    <source>
        <dbReference type="ARBA" id="ARBA00006484"/>
    </source>
</evidence>
<dbReference type="PANTHER" id="PTHR44169">
    <property type="entry name" value="NADPH-DEPENDENT 1-ACYLDIHYDROXYACETONE PHOSPHATE REDUCTASE"/>
    <property type="match status" value="1"/>
</dbReference>
<dbReference type="Gene3D" id="3.40.50.720">
    <property type="entry name" value="NAD(P)-binding Rossmann-like Domain"/>
    <property type="match status" value="1"/>
</dbReference>
<name>A0ABZ2F4E8_METCP</name>
<keyword evidence="2" id="KW-0560">Oxidoreductase</keyword>
<dbReference type="Pfam" id="PF00106">
    <property type="entry name" value="adh_short"/>
    <property type="match status" value="1"/>
</dbReference>
<dbReference type="NCBIfam" id="NF004649">
    <property type="entry name" value="PRK05993.1"/>
    <property type="match status" value="1"/>
</dbReference>
<accession>A0ABZ2F4E8</accession>
<organism evidence="4 5">
    <name type="scientific">Methylococcus capsulatus</name>
    <dbReference type="NCBI Taxonomy" id="414"/>
    <lineage>
        <taxon>Bacteria</taxon>
        <taxon>Pseudomonadati</taxon>
        <taxon>Pseudomonadota</taxon>
        <taxon>Gammaproteobacteria</taxon>
        <taxon>Methylococcales</taxon>
        <taxon>Methylococcaceae</taxon>
        <taxon>Methylococcus</taxon>
    </lineage>
</organism>